<dbReference type="RefSeq" id="XP_028874566.1">
    <property type="nucleotide sequence ID" value="XM_029019445.1"/>
</dbReference>
<evidence type="ECO:0000313" key="4">
    <source>
        <dbReference type="Proteomes" id="UP000186176"/>
    </source>
</evidence>
<evidence type="ECO:0000256" key="1">
    <source>
        <dbReference type="SAM" id="MobiDB-lite"/>
    </source>
</evidence>
<comment type="caution">
    <text evidence="3">The sequence shown here is derived from an EMBL/GenBank/DDBJ whole genome shotgun (WGS) entry which is preliminary data.</text>
</comment>
<evidence type="ECO:0000256" key="2">
    <source>
        <dbReference type="SAM" id="Phobius"/>
    </source>
</evidence>
<dbReference type="EMBL" id="LRBP01000017">
    <property type="protein sequence ID" value="OII73202.1"/>
    <property type="molecule type" value="Genomic_DNA"/>
</dbReference>
<dbReference type="OrthoDB" id="344289at2759"/>
<gene>
    <name evidence="3" type="ORF">cubi_02434</name>
</gene>
<sequence length="226" mass="26292">MASSLLEKDNIGKNVNMSGNSPSLKKKSKRRQSSSLKLNDNELKKQEIFKEECYPVKSAMMSSDEEDITEEQLREDEIELENFDYFKVFKIPLMLFILSFISVLFVSIFGEEYIRNEKTNGIYMIDANYGSYIWNFSGFSAEKQIDKVRIEDIQVAIQMLLMYVDNNLNQTKLALGGLESRLSKSIAESRDTLKDLSNQIDEVEREFSYRTDYLEKMISESRLKNI</sequence>
<protein>
    <submittedName>
        <fullName evidence="3">Uncharacterized protein</fullName>
    </submittedName>
</protein>
<keyword evidence="2" id="KW-0812">Transmembrane</keyword>
<evidence type="ECO:0000313" key="3">
    <source>
        <dbReference type="EMBL" id="OII73202.1"/>
    </source>
</evidence>
<dbReference type="AlphaFoldDB" id="A0A1J4MG16"/>
<feature type="compositionally biased region" description="Polar residues" evidence="1">
    <location>
        <begin position="13"/>
        <end position="22"/>
    </location>
</feature>
<keyword evidence="4" id="KW-1185">Reference proteome</keyword>
<keyword evidence="2" id="KW-1133">Transmembrane helix</keyword>
<dbReference type="GeneID" id="39979224"/>
<accession>A0A1J4MG16</accession>
<dbReference type="Proteomes" id="UP000186176">
    <property type="component" value="Unassembled WGS sequence"/>
</dbReference>
<feature type="transmembrane region" description="Helical" evidence="2">
    <location>
        <begin position="91"/>
        <end position="110"/>
    </location>
</feature>
<feature type="compositionally biased region" description="Basic and acidic residues" evidence="1">
    <location>
        <begin position="1"/>
        <end position="11"/>
    </location>
</feature>
<organism evidence="3 4">
    <name type="scientific">Cryptosporidium ubiquitum</name>
    <dbReference type="NCBI Taxonomy" id="857276"/>
    <lineage>
        <taxon>Eukaryota</taxon>
        <taxon>Sar</taxon>
        <taxon>Alveolata</taxon>
        <taxon>Apicomplexa</taxon>
        <taxon>Conoidasida</taxon>
        <taxon>Coccidia</taxon>
        <taxon>Eucoccidiorida</taxon>
        <taxon>Eimeriorina</taxon>
        <taxon>Cryptosporidiidae</taxon>
        <taxon>Cryptosporidium</taxon>
    </lineage>
</organism>
<proteinExistence type="predicted"/>
<feature type="region of interest" description="Disordered" evidence="1">
    <location>
        <begin position="1"/>
        <end position="42"/>
    </location>
</feature>
<keyword evidence="2" id="KW-0472">Membrane</keyword>
<name>A0A1J4MG16_9CRYT</name>
<reference evidence="3 4" key="1">
    <citation type="submission" date="2016-10" db="EMBL/GenBank/DDBJ databases">
        <title>Reductive evolution of mitochondrial metabolism and differential evolution of invasion-related proteins in Cryptosporidium.</title>
        <authorList>
            <person name="Liu S."/>
            <person name="Roellig D.M."/>
            <person name="Guo Y."/>
            <person name="Li N."/>
            <person name="Frace M.A."/>
            <person name="Tang K."/>
            <person name="Zhang L."/>
            <person name="Feng Y."/>
            <person name="Xiao L."/>
        </authorList>
    </citation>
    <scope>NUCLEOTIDE SEQUENCE [LARGE SCALE GENOMIC DNA]</scope>
    <source>
        <strain evidence="3">39726</strain>
    </source>
</reference>
<dbReference type="VEuPathDB" id="CryptoDB:cubi_02434"/>